<dbReference type="EMBL" id="JAGGNH010000001">
    <property type="protein sequence ID" value="KAJ0984951.1"/>
    <property type="molecule type" value="Genomic_DNA"/>
</dbReference>
<feature type="compositionally biased region" description="Pro residues" evidence="3">
    <location>
        <begin position="14"/>
        <end position="32"/>
    </location>
</feature>
<dbReference type="Proteomes" id="UP001085076">
    <property type="component" value="Miscellaneous, Linkage group lg01"/>
</dbReference>
<reference evidence="4" key="1">
    <citation type="submission" date="2021-03" db="EMBL/GenBank/DDBJ databases">
        <authorList>
            <person name="Li Z."/>
            <person name="Yang C."/>
        </authorList>
    </citation>
    <scope>NUCLEOTIDE SEQUENCE</scope>
    <source>
        <strain evidence="4">Dzin_1.0</strain>
        <tissue evidence="4">Leaf</tissue>
    </source>
</reference>
<evidence type="ECO:0000256" key="3">
    <source>
        <dbReference type="SAM" id="MobiDB-lite"/>
    </source>
</evidence>
<evidence type="ECO:0000256" key="2">
    <source>
        <dbReference type="SAM" id="Coils"/>
    </source>
</evidence>
<dbReference type="GO" id="GO:0035251">
    <property type="term" value="F:UDP-glucosyltransferase activity"/>
    <property type="evidence" value="ECO:0007669"/>
    <property type="project" value="TreeGrafter"/>
</dbReference>
<evidence type="ECO:0000256" key="1">
    <source>
        <dbReference type="ARBA" id="ARBA00009995"/>
    </source>
</evidence>
<comment type="similarity">
    <text evidence="1">Belongs to the UDP-glycosyltransferase family.</text>
</comment>
<dbReference type="Gene3D" id="3.40.50.2000">
    <property type="entry name" value="Glycogen Phosphorylase B"/>
    <property type="match status" value="4"/>
</dbReference>
<organism evidence="4 5">
    <name type="scientific">Dioscorea zingiberensis</name>
    <dbReference type="NCBI Taxonomy" id="325984"/>
    <lineage>
        <taxon>Eukaryota</taxon>
        <taxon>Viridiplantae</taxon>
        <taxon>Streptophyta</taxon>
        <taxon>Embryophyta</taxon>
        <taxon>Tracheophyta</taxon>
        <taxon>Spermatophyta</taxon>
        <taxon>Magnoliopsida</taxon>
        <taxon>Liliopsida</taxon>
        <taxon>Dioscoreales</taxon>
        <taxon>Dioscoreaceae</taxon>
        <taxon>Dioscorea</taxon>
    </lineage>
</organism>
<dbReference type="SUPFAM" id="SSF53756">
    <property type="entry name" value="UDP-Glycosyltransferase/glycogen phosphorylase"/>
    <property type="match status" value="1"/>
</dbReference>
<proteinExistence type="inferred from homology"/>
<sequence>MTSSPLITISTSPSSPPPATPPPSAVISPPPSISPSSPLLPAGVESTYLLPSSSLFPAFMSATSLLRPHFHHFLLSLQLSNSLPLCLISDFFLPWTLRSCQHFHVPRLTFHGMSTFSMFIIKSIITNKVDFKMNPLSIPGMSDSNLKVSLADLPDEVQHITDLNLPSIQFMLAAEEADDHSWGSIINSFTDLEADYSHRFQALFPAGVRAWLIGPLSLLNSNDKTDEDDECLRWLDGKLKASVLYVSFGTQAHVEREQLEEVAHGLEMAGWDYLWVSLNAKFLVEELRVGMRISNTAGEINGVVRREVVEKGVREMMADGEMRNKVEMFGRMAMTAVRDGGSSSQTLTELIEELRKVADDRREEVAEAAVEEESLVQLQRQDELVRTVA</sequence>
<evidence type="ECO:0000313" key="4">
    <source>
        <dbReference type="EMBL" id="KAJ0984951.1"/>
    </source>
</evidence>
<feature type="region of interest" description="Disordered" evidence="3">
    <location>
        <begin position="1"/>
        <end position="32"/>
    </location>
</feature>
<keyword evidence="2" id="KW-0175">Coiled coil</keyword>
<feature type="coiled-coil region" evidence="2">
    <location>
        <begin position="347"/>
        <end position="381"/>
    </location>
</feature>
<accession>A0A9D5D3Z4</accession>
<comment type="caution">
    <text evidence="4">The sequence shown here is derived from an EMBL/GenBank/DDBJ whole genome shotgun (WGS) entry which is preliminary data.</text>
</comment>
<dbReference type="PANTHER" id="PTHR48047">
    <property type="entry name" value="GLYCOSYLTRANSFERASE"/>
    <property type="match status" value="1"/>
</dbReference>
<name>A0A9D5D3Z4_9LILI</name>
<feature type="compositionally biased region" description="Low complexity" evidence="3">
    <location>
        <begin position="1"/>
        <end position="13"/>
    </location>
</feature>
<keyword evidence="5" id="KW-1185">Reference proteome</keyword>
<dbReference type="AlphaFoldDB" id="A0A9D5D3Z4"/>
<reference evidence="4" key="2">
    <citation type="journal article" date="2022" name="Hortic Res">
        <title>The genome of Dioscorea zingiberensis sheds light on the biosynthesis, origin and evolution of the medicinally important diosgenin saponins.</title>
        <authorList>
            <person name="Li Y."/>
            <person name="Tan C."/>
            <person name="Li Z."/>
            <person name="Guo J."/>
            <person name="Li S."/>
            <person name="Chen X."/>
            <person name="Wang C."/>
            <person name="Dai X."/>
            <person name="Yang H."/>
            <person name="Song W."/>
            <person name="Hou L."/>
            <person name="Xu J."/>
            <person name="Tong Z."/>
            <person name="Xu A."/>
            <person name="Yuan X."/>
            <person name="Wang W."/>
            <person name="Yang Q."/>
            <person name="Chen L."/>
            <person name="Sun Z."/>
            <person name="Wang K."/>
            <person name="Pan B."/>
            <person name="Chen J."/>
            <person name="Bao Y."/>
            <person name="Liu F."/>
            <person name="Qi X."/>
            <person name="Gang D.R."/>
            <person name="Wen J."/>
            <person name="Li J."/>
        </authorList>
    </citation>
    <scope>NUCLEOTIDE SEQUENCE</scope>
    <source>
        <strain evidence="4">Dzin_1.0</strain>
    </source>
</reference>
<dbReference type="OrthoDB" id="5835829at2759"/>
<dbReference type="PANTHER" id="PTHR48047:SF236">
    <property type="entry name" value="UDP-GLYCOSYLTRANSFERASE 90A1"/>
    <property type="match status" value="1"/>
</dbReference>
<evidence type="ECO:0000313" key="5">
    <source>
        <dbReference type="Proteomes" id="UP001085076"/>
    </source>
</evidence>
<protein>
    <submittedName>
        <fullName evidence="4">Uncharacterized protein</fullName>
    </submittedName>
</protein>
<gene>
    <name evidence="4" type="ORF">J5N97_003307</name>
</gene>